<proteinExistence type="inferred from homology"/>
<evidence type="ECO:0000256" key="7">
    <source>
        <dbReference type="ARBA" id="ARBA00023180"/>
    </source>
</evidence>
<keyword evidence="5 11" id="KW-0472">Membrane</keyword>
<feature type="domain" description="G-protein coupled receptors family 1 profile" evidence="12">
    <location>
        <begin position="38"/>
        <end position="268"/>
    </location>
</feature>
<evidence type="ECO:0000256" key="8">
    <source>
        <dbReference type="ARBA" id="ARBA00023224"/>
    </source>
</evidence>
<evidence type="ECO:0000256" key="11">
    <source>
        <dbReference type="SAM" id="Phobius"/>
    </source>
</evidence>
<evidence type="ECO:0000256" key="9">
    <source>
        <dbReference type="RuleBase" id="RU000688"/>
    </source>
</evidence>
<dbReference type="InterPro" id="IPR000276">
    <property type="entry name" value="GPCR_Rhodpsn"/>
</dbReference>
<dbReference type="Proteomes" id="UP000314982">
    <property type="component" value="Unassembled WGS sequence"/>
</dbReference>
<protein>
    <recommendedName>
        <fullName evidence="12">G-protein coupled receptors family 1 profile domain-containing protein</fullName>
    </recommendedName>
</protein>
<evidence type="ECO:0000256" key="10">
    <source>
        <dbReference type="SAM" id="MobiDB-lite"/>
    </source>
</evidence>
<name>A0A4W5KDH4_9TELE</name>
<dbReference type="PANTHER" id="PTHR24232:SF85">
    <property type="entry name" value="G-PROTEIN COUPLED RECEPTOR 4"/>
    <property type="match status" value="1"/>
</dbReference>
<organism evidence="13 14">
    <name type="scientific">Hucho hucho</name>
    <name type="common">huchen</name>
    <dbReference type="NCBI Taxonomy" id="62062"/>
    <lineage>
        <taxon>Eukaryota</taxon>
        <taxon>Metazoa</taxon>
        <taxon>Chordata</taxon>
        <taxon>Craniata</taxon>
        <taxon>Vertebrata</taxon>
        <taxon>Euteleostomi</taxon>
        <taxon>Actinopterygii</taxon>
        <taxon>Neopterygii</taxon>
        <taxon>Teleostei</taxon>
        <taxon>Protacanthopterygii</taxon>
        <taxon>Salmoniformes</taxon>
        <taxon>Salmonidae</taxon>
        <taxon>Salmoninae</taxon>
        <taxon>Hucho</taxon>
    </lineage>
</organism>
<evidence type="ECO:0000256" key="3">
    <source>
        <dbReference type="ARBA" id="ARBA00022989"/>
    </source>
</evidence>
<reference evidence="14" key="1">
    <citation type="submission" date="2018-06" db="EMBL/GenBank/DDBJ databases">
        <title>Genome assembly of Danube salmon.</title>
        <authorList>
            <person name="Macqueen D.J."/>
            <person name="Gundappa M.K."/>
        </authorList>
    </citation>
    <scope>NUCLEOTIDE SEQUENCE [LARGE SCALE GENOMIC DNA]</scope>
</reference>
<evidence type="ECO:0000313" key="14">
    <source>
        <dbReference type="Proteomes" id="UP000314982"/>
    </source>
</evidence>
<feature type="transmembrane region" description="Helical" evidence="11">
    <location>
        <begin position="165"/>
        <end position="186"/>
    </location>
</feature>
<dbReference type="Ensembl" id="ENSHHUT00000010373.1">
    <property type="protein sequence ID" value="ENSHHUP00000010059.1"/>
    <property type="gene ID" value="ENSHHUG00000006126.1"/>
</dbReference>
<keyword evidence="14" id="KW-1185">Reference proteome</keyword>
<feature type="region of interest" description="Disordered" evidence="10">
    <location>
        <begin position="293"/>
        <end position="314"/>
    </location>
</feature>
<dbReference type="GeneTree" id="ENSGT00940000164014"/>
<dbReference type="GO" id="GO:0004930">
    <property type="term" value="F:G protein-coupled receptor activity"/>
    <property type="evidence" value="ECO:0007669"/>
    <property type="project" value="UniProtKB-KW"/>
</dbReference>
<keyword evidence="3 11" id="KW-1133">Transmembrane helix</keyword>
<accession>A0A4W5KDH4</accession>
<dbReference type="PANTHER" id="PTHR24232">
    <property type="entry name" value="G-PROTEIN COUPLED RECEPTOR"/>
    <property type="match status" value="1"/>
</dbReference>
<reference evidence="13" key="3">
    <citation type="submission" date="2025-09" db="UniProtKB">
        <authorList>
            <consortium name="Ensembl"/>
        </authorList>
    </citation>
    <scope>IDENTIFICATION</scope>
</reference>
<feature type="compositionally biased region" description="Polar residues" evidence="10">
    <location>
        <begin position="295"/>
        <end position="314"/>
    </location>
</feature>
<keyword evidence="2 9" id="KW-0812">Transmembrane</keyword>
<keyword evidence="4 9" id="KW-0297">G-protein coupled receptor</keyword>
<dbReference type="InterPro" id="IPR017452">
    <property type="entry name" value="GPCR_Rhodpsn_7TM"/>
</dbReference>
<evidence type="ECO:0000256" key="2">
    <source>
        <dbReference type="ARBA" id="ARBA00022692"/>
    </source>
</evidence>
<feature type="transmembrane region" description="Helical" evidence="11">
    <location>
        <begin position="248"/>
        <end position="270"/>
    </location>
</feature>
<dbReference type="GO" id="GO:0005886">
    <property type="term" value="C:plasma membrane"/>
    <property type="evidence" value="ECO:0007669"/>
    <property type="project" value="TreeGrafter"/>
</dbReference>
<evidence type="ECO:0000256" key="5">
    <source>
        <dbReference type="ARBA" id="ARBA00023136"/>
    </source>
</evidence>
<dbReference type="Pfam" id="PF00001">
    <property type="entry name" value="7tm_1"/>
    <property type="match status" value="1"/>
</dbReference>
<keyword evidence="7" id="KW-0325">Glycoprotein</keyword>
<dbReference type="AlphaFoldDB" id="A0A4W5KDH4"/>
<sequence length="314" mass="35384">MTDVNDTTAFPCGLDPPYYTNMIGIVVDWIIFLIGFPAVCLAIYALFSLVKAGRVAPVYVINLLISDLLQITITLVFILSRFFDTTCLPFMKARCLSRVFVRLGLCTSLGFMLLISLERYMVVACPLRYRLRRSVKNYTLVSLSLWALALVYVTFDYIFLIDMRYSLMVFSAVTLLPAPFLVLLFLVTRRALSKSMPLRGAERGRWILGALGLVLGSYTLLFLPYSIRNLYYSLKAHAPSVSDPVRDLSSVITSALLYLSPLTDCFLYIFMRRDLRDTVDAFPFCKRLLSVGDGNRSSRQTDQGDTQTGPRLAG</sequence>
<evidence type="ECO:0000256" key="4">
    <source>
        <dbReference type="ARBA" id="ARBA00023040"/>
    </source>
</evidence>
<reference evidence="13" key="2">
    <citation type="submission" date="2025-08" db="UniProtKB">
        <authorList>
            <consortium name="Ensembl"/>
        </authorList>
    </citation>
    <scope>IDENTIFICATION</scope>
</reference>
<feature type="transmembrane region" description="Helical" evidence="11">
    <location>
        <begin position="23"/>
        <end position="47"/>
    </location>
</feature>
<dbReference type="PROSITE" id="PS00237">
    <property type="entry name" value="G_PROTEIN_RECEP_F1_1"/>
    <property type="match status" value="1"/>
</dbReference>
<keyword evidence="6 9" id="KW-0675">Receptor</keyword>
<feature type="transmembrane region" description="Helical" evidence="11">
    <location>
        <begin position="206"/>
        <end position="228"/>
    </location>
</feature>
<dbReference type="PROSITE" id="PS50262">
    <property type="entry name" value="G_PROTEIN_RECEP_F1_2"/>
    <property type="match status" value="1"/>
</dbReference>
<evidence type="ECO:0000259" key="12">
    <source>
        <dbReference type="PROSITE" id="PS50262"/>
    </source>
</evidence>
<evidence type="ECO:0000256" key="1">
    <source>
        <dbReference type="ARBA" id="ARBA00004141"/>
    </source>
</evidence>
<comment type="similarity">
    <text evidence="9">Belongs to the G-protein coupled receptor 1 family.</text>
</comment>
<dbReference type="Gene3D" id="1.20.1070.10">
    <property type="entry name" value="Rhodopsin 7-helix transmembrane proteins"/>
    <property type="match status" value="1"/>
</dbReference>
<dbReference type="GO" id="GO:0007200">
    <property type="term" value="P:phospholipase C-activating G protein-coupled receptor signaling pathway"/>
    <property type="evidence" value="ECO:0007669"/>
    <property type="project" value="TreeGrafter"/>
</dbReference>
<feature type="transmembrane region" description="Helical" evidence="11">
    <location>
        <begin position="138"/>
        <end position="159"/>
    </location>
</feature>
<evidence type="ECO:0000256" key="6">
    <source>
        <dbReference type="ARBA" id="ARBA00023170"/>
    </source>
</evidence>
<feature type="transmembrane region" description="Helical" evidence="11">
    <location>
        <begin position="59"/>
        <end position="79"/>
    </location>
</feature>
<dbReference type="SUPFAM" id="SSF81321">
    <property type="entry name" value="Family A G protein-coupled receptor-like"/>
    <property type="match status" value="1"/>
</dbReference>
<comment type="subcellular location">
    <subcellularLocation>
        <location evidence="1">Membrane</location>
        <topology evidence="1">Multi-pass membrane protein</topology>
    </subcellularLocation>
</comment>
<feature type="transmembrane region" description="Helical" evidence="11">
    <location>
        <begin position="99"/>
        <end position="117"/>
    </location>
</feature>
<dbReference type="PRINTS" id="PR00237">
    <property type="entry name" value="GPCRRHODOPSN"/>
</dbReference>
<dbReference type="STRING" id="62062.ENSHHUP00000010059"/>
<evidence type="ECO:0000313" key="13">
    <source>
        <dbReference type="Ensembl" id="ENSHHUP00000010059.1"/>
    </source>
</evidence>
<dbReference type="GO" id="GO:0035025">
    <property type="term" value="P:positive regulation of Rho protein signal transduction"/>
    <property type="evidence" value="ECO:0007669"/>
    <property type="project" value="TreeGrafter"/>
</dbReference>
<keyword evidence="8 9" id="KW-0807">Transducer</keyword>